<dbReference type="GO" id="GO:0030436">
    <property type="term" value="P:asexual sporulation"/>
    <property type="evidence" value="ECO:0007669"/>
    <property type="project" value="InterPro"/>
</dbReference>
<dbReference type="Pfam" id="PF03419">
    <property type="entry name" value="Peptidase_U4"/>
    <property type="match status" value="1"/>
</dbReference>
<accession>A0A9D2T7F4</accession>
<reference evidence="2" key="2">
    <citation type="submission" date="2021-04" db="EMBL/GenBank/DDBJ databases">
        <authorList>
            <person name="Gilroy R."/>
        </authorList>
    </citation>
    <scope>NUCLEOTIDE SEQUENCE</scope>
    <source>
        <strain evidence="2">CHK183-5548</strain>
    </source>
</reference>
<keyword evidence="1" id="KW-0812">Transmembrane</keyword>
<proteinExistence type="predicted"/>
<name>A0A9D2T7F4_9FIRM</name>
<organism evidence="2 3">
    <name type="scientific">Candidatus Lachnoclostridium pullistercoris</name>
    <dbReference type="NCBI Taxonomy" id="2838632"/>
    <lineage>
        <taxon>Bacteria</taxon>
        <taxon>Bacillati</taxon>
        <taxon>Bacillota</taxon>
        <taxon>Clostridia</taxon>
        <taxon>Lachnospirales</taxon>
        <taxon>Lachnospiraceae</taxon>
    </lineage>
</organism>
<dbReference type="EMBL" id="DWWL01000047">
    <property type="protein sequence ID" value="HJC47865.1"/>
    <property type="molecule type" value="Genomic_DNA"/>
</dbReference>
<gene>
    <name evidence="2" type="ORF">IAA04_07420</name>
</gene>
<feature type="transmembrane region" description="Helical" evidence="1">
    <location>
        <begin position="36"/>
        <end position="57"/>
    </location>
</feature>
<feature type="transmembrane region" description="Helical" evidence="1">
    <location>
        <begin position="6"/>
        <end position="29"/>
    </location>
</feature>
<dbReference type="GO" id="GO:0004190">
    <property type="term" value="F:aspartic-type endopeptidase activity"/>
    <property type="evidence" value="ECO:0007669"/>
    <property type="project" value="InterPro"/>
</dbReference>
<evidence type="ECO:0000313" key="2">
    <source>
        <dbReference type="EMBL" id="HJC47865.1"/>
    </source>
</evidence>
<dbReference type="AlphaFoldDB" id="A0A9D2T7F4"/>
<evidence type="ECO:0000256" key="1">
    <source>
        <dbReference type="SAM" id="Phobius"/>
    </source>
</evidence>
<dbReference type="Proteomes" id="UP000823883">
    <property type="component" value="Unassembled WGS sequence"/>
</dbReference>
<dbReference type="InterPro" id="IPR005081">
    <property type="entry name" value="SpoIIGA"/>
</dbReference>
<evidence type="ECO:0000313" key="3">
    <source>
        <dbReference type="Proteomes" id="UP000823883"/>
    </source>
</evidence>
<protein>
    <submittedName>
        <fullName evidence="2">Sigma-E processing peptidase SpoIIGA</fullName>
    </submittedName>
</protein>
<keyword evidence="1" id="KW-0472">Membrane</keyword>
<comment type="caution">
    <text evidence="2">The sequence shown here is derived from an EMBL/GenBank/DDBJ whole genome shotgun (WGS) entry which is preliminary data.</text>
</comment>
<feature type="transmembrane region" description="Helical" evidence="1">
    <location>
        <begin position="63"/>
        <end position="89"/>
    </location>
</feature>
<reference evidence="2" key="1">
    <citation type="journal article" date="2021" name="PeerJ">
        <title>Extensive microbial diversity within the chicken gut microbiome revealed by metagenomics and culture.</title>
        <authorList>
            <person name="Gilroy R."/>
            <person name="Ravi A."/>
            <person name="Getino M."/>
            <person name="Pursley I."/>
            <person name="Horton D.L."/>
            <person name="Alikhan N.F."/>
            <person name="Baker D."/>
            <person name="Gharbi K."/>
            <person name="Hall N."/>
            <person name="Watson M."/>
            <person name="Adriaenssens E.M."/>
            <person name="Foster-Nyarko E."/>
            <person name="Jarju S."/>
            <person name="Secka A."/>
            <person name="Antonio M."/>
            <person name="Oren A."/>
            <person name="Chaudhuri R.R."/>
            <person name="La Ragione R."/>
            <person name="Hildebrand F."/>
            <person name="Pallen M.J."/>
        </authorList>
    </citation>
    <scope>NUCLEOTIDE SEQUENCE</scope>
    <source>
        <strain evidence="2">CHK183-5548</strain>
    </source>
</reference>
<feature type="transmembrane region" description="Helical" evidence="1">
    <location>
        <begin position="153"/>
        <end position="174"/>
    </location>
</feature>
<keyword evidence="1" id="KW-1133">Transmembrane helix</keyword>
<feature type="transmembrane region" description="Helical" evidence="1">
    <location>
        <begin position="110"/>
        <end position="133"/>
    </location>
</feature>
<dbReference type="GO" id="GO:0006508">
    <property type="term" value="P:proteolysis"/>
    <property type="evidence" value="ECO:0007669"/>
    <property type="project" value="InterPro"/>
</dbReference>
<sequence>MNSTIYIDLVFLSNLSMDFLTLLLVKICLKRYGPPVRLLAAAAAGALWACLALLWSINRPSGALRIILGLVSGIPGTAVMAAVMAWIAFERKTGICPRLFFKRILQDTAGIFLGAAILGGVWEGAENLFAASFSVWEESGGFPSGESRGGGTLSAAAFAAMAAGTFSAGRYLWLTAAETGRKRRYLCRVKLAFQGRETETEALLDTGNHLTSPDGKRPVHVLEYEVCRTICSRVDRVCYIPYRSVGRQDGVIPAVTLDYMEIMRGEERRREERPLVGIVKQSLSPDGSYHMLLNEKAENE</sequence>